<reference evidence="1" key="1">
    <citation type="submission" date="2021-05" db="EMBL/GenBank/DDBJ databases">
        <authorList>
            <person name="Scholz U."/>
            <person name="Mascher M."/>
            <person name="Fiebig A."/>
        </authorList>
    </citation>
    <scope>NUCLEOTIDE SEQUENCE [LARGE SCALE GENOMIC DNA]</scope>
</reference>
<evidence type="ECO:0000313" key="2">
    <source>
        <dbReference type="Proteomes" id="UP001732700"/>
    </source>
</evidence>
<protein>
    <submittedName>
        <fullName evidence="1">Uncharacterized protein</fullName>
    </submittedName>
</protein>
<organism evidence="1 2">
    <name type="scientific">Avena sativa</name>
    <name type="common">Oat</name>
    <dbReference type="NCBI Taxonomy" id="4498"/>
    <lineage>
        <taxon>Eukaryota</taxon>
        <taxon>Viridiplantae</taxon>
        <taxon>Streptophyta</taxon>
        <taxon>Embryophyta</taxon>
        <taxon>Tracheophyta</taxon>
        <taxon>Spermatophyta</taxon>
        <taxon>Magnoliopsida</taxon>
        <taxon>Liliopsida</taxon>
        <taxon>Poales</taxon>
        <taxon>Poaceae</taxon>
        <taxon>BOP clade</taxon>
        <taxon>Pooideae</taxon>
        <taxon>Poodae</taxon>
        <taxon>Poeae</taxon>
        <taxon>Poeae Chloroplast Group 1 (Aveneae type)</taxon>
        <taxon>Aveninae</taxon>
        <taxon>Avena</taxon>
    </lineage>
</organism>
<evidence type="ECO:0000313" key="1">
    <source>
        <dbReference type="EnsemblPlants" id="AVESA.00010b.r2.1DG0188950.1.CDS.1"/>
    </source>
</evidence>
<accession>A0ACD5U6D1</accession>
<dbReference type="EnsemblPlants" id="AVESA.00010b.r2.1DG0188950.1">
    <property type="protein sequence ID" value="AVESA.00010b.r2.1DG0188950.1.CDS.1"/>
    <property type="gene ID" value="AVESA.00010b.r2.1DG0188950"/>
</dbReference>
<name>A0ACD5U6D1_AVESA</name>
<dbReference type="Proteomes" id="UP001732700">
    <property type="component" value="Chromosome 1D"/>
</dbReference>
<sequence>MRRTEDFRVCLDIEGLAKKMVELERHIMFPTVYRLIELALLFPLATATVERAFSAMKIIKTELRNKMSDGWLNDLMVCYIERGIFKSLDLGEIKKDFQKEGRALSLPGTSRRH</sequence>
<keyword evidence="2" id="KW-1185">Reference proteome</keyword>
<reference evidence="1" key="2">
    <citation type="submission" date="2025-09" db="UniProtKB">
        <authorList>
            <consortium name="EnsemblPlants"/>
        </authorList>
    </citation>
    <scope>IDENTIFICATION</scope>
</reference>
<proteinExistence type="predicted"/>